<dbReference type="KEGG" id="nli:G3M70_01280"/>
<dbReference type="GO" id="GO:0030272">
    <property type="term" value="F:5-formyltetrahydrofolate cyclo-ligase activity"/>
    <property type="evidence" value="ECO:0007669"/>
    <property type="project" value="UniProtKB-EC"/>
</dbReference>
<dbReference type="Gene3D" id="3.40.50.10420">
    <property type="entry name" value="NagB/RpiA/CoA transferase-like"/>
    <property type="match status" value="1"/>
</dbReference>
<comment type="catalytic activity">
    <reaction evidence="5">
        <text>(6S)-5-formyl-5,6,7,8-tetrahydrofolate + ATP = (6R)-5,10-methenyltetrahydrofolate + ADP + phosphate</text>
        <dbReference type="Rhea" id="RHEA:10488"/>
        <dbReference type="ChEBI" id="CHEBI:30616"/>
        <dbReference type="ChEBI" id="CHEBI:43474"/>
        <dbReference type="ChEBI" id="CHEBI:57455"/>
        <dbReference type="ChEBI" id="CHEBI:57457"/>
        <dbReference type="ChEBI" id="CHEBI:456216"/>
        <dbReference type="EC" id="6.3.3.2"/>
    </reaction>
</comment>
<evidence type="ECO:0000256" key="1">
    <source>
        <dbReference type="ARBA" id="ARBA00010638"/>
    </source>
</evidence>
<reference evidence="6 7" key="1">
    <citation type="submission" date="2020-02" db="EMBL/GenBank/DDBJ databases">
        <title>Genomic and physiological characterization of two novel Nitrospinaceae genera.</title>
        <authorList>
            <person name="Mueller A.J."/>
            <person name="Jung M.-Y."/>
            <person name="Strachan C.R."/>
            <person name="Herbold C.W."/>
            <person name="Kirkegaard R.H."/>
            <person name="Daims H."/>
        </authorList>
    </citation>
    <scope>NUCLEOTIDE SEQUENCE [LARGE SCALE GENOMIC DNA]</scope>
    <source>
        <strain evidence="6">EB</strain>
    </source>
</reference>
<feature type="binding site" evidence="4">
    <location>
        <begin position="9"/>
        <end position="13"/>
    </location>
    <ligand>
        <name>ATP</name>
        <dbReference type="ChEBI" id="CHEBI:30616"/>
    </ligand>
</feature>
<keyword evidence="5" id="KW-0479">Metal-binding</keyword>
<dbReference type="SUPFAM" id="SSF100950">
    <property type="entry name" value="NagB/RpiA/CoA transferase-like"/>
    <property type="match status" value="1"/>
</dbReference>
<evidence type="ECO:0000313" key="7">
    <source>
        <dbReference type="Proteomes" id="UP000594688"/>
    </source>
</evidence>
<comment type="cofactor">
    <cofactor evidence="5">
        <name>Mg(2+)</name>
        <dbReference type="ChEBI" id="CHEBI:18420"/>
    </cofactor>
</comment>
<name>A0A7T0FYT6_9BACT</name>
<dbReference type="InterPro" id="IPR002698">
    <property type="entry name" value="FTHF_cligase"/>
</dbReference>
<evidence type="ECO:0000313" key="6">
    <source>
        <dbReference type="EMBL" id="QPJ60589.1"/>
    </source>
</evidence>
<dbReference type="GO" id="GO:0009396">
    <property type="term" value="P:folic acid-containing compound biosynthetic process"/>
    <property type="evidence" value="ECO:0007669"/>
    <property type="project" value="TreeGrafter"/>
</dbReference>
<comment type="similarity">
    <text evidence="1 5">Belongs to the 5-formyltetrahydrofolate cyclo-ligase family.</text>
</comment>
<dbReference type="Proteomes" id="UP000594688">
    <property type="component" value="Chromosome"/>
</dbReference>
<protein>
    <recommendedName>
        <fullName evidence="5">5-formyltetrahydrofolate cyclo-ligase</fullName>
        <ecNumber evidence="5">6.3.3.2</ecNumber>
    </recommendedName>
</protein>
<evidence type="ECO:0000256" key="5">
    <source>
        <dbReference type="RuleBase" id="RU361279"/>
    </source>
</evidence>
<dbReference type="PANTHER" id="PTHR23407:SF1">
    <property type="entry name" value="5-FORMYLTETRAHYDROFOLATE CYCLO-LIGASE"/>
    <property type="match status" value="1"/>
</dbReference>
<feature type="binding site" evidence="4">
    <location>
        <position position="60"/>
    </location>
    <ligand>
        <name>substrate</name>
    </ligand>
</feature>
<dbReference type="InterPro" id="IPR024185">
    <property type="entry name" value="FTHF_cligase-like_sf"/>
</dbReference>
<keyword evidence="3 4" id="KW-0067">ATP-binding</keyword>
<dbReference type="PANTHER" id="PTHR23407">
    <property type="entry name" value="ATPASE INHIBITOR/5-FORMYLTETRAHYDROFOLATE CYCLO-LIGASE"/>
    <property type="match status" value="1"/>
</dbReference>
<evidence type="ECO:0000256" key="2">
    <source>
        <dbReference type="ARBA" id="ARBA00022741"/>
    </source>
</evidence>
<organism evidence="6 7">
    <name type="scientific">Candidatus Nitronauta litoralis</name>
    <dbReference type="NCBI Taxonomy" id="2705533"/>
    <lineage>
        <taxon>Bacteria</taxon>
        <taxon>Pseudomonadati</taxon>
        <taxon>Nitrospinota/Tectimicrobiota group</taxon>
        <taxon>Nitrospinota</taxon>
        <taxon>Nitrospinia</taxon>
        <taxon>Nitrospinales</taxon>
        <taxon>Nitrospinaceae</taxon>
        <taxon>Candidatus Nitronauta</taxon>
    </lineage>
</organism>
<dbReference type="NCBIfam" id="TIGR02727">
    <property type="entry name" value="MTHFS_bact"/>
    <property type="match status" value="1"/>
</dbReference>
<gene>
    <name evidence="6" type="ORF">G3M70_01280</name>
</gene>
<sequence length="195" mass="21712">MDKSSQDSKAKIRQQMSCLRKGLLPEDIEKKSGEIARKTVQLNMFRAAKTVMVYRALPDEVQTEEIIALARRIGKQVCIPYVLKGHNKLGVARWPNETEGWVAGPFGIQQPEPARFISPDVLDLVLAPGLAFDCNGGRLGYGKGYFDQLFTSTRPDCLRLGLAFDFQVIDDVPMDTNDQALNGVITDKRTLLRAS</sequence>
<dbReference type="GO" id="GO:0005524">
    <property type="term" value="F:ATP binding"/>
    <property type="evidence" value="ECO:0007669"/>
    <property type="project" value="UniProtKB-KW"/>
</dbReference>
<dbReference type="GO" id="GO:0035999">
    <property type="term" value="P:tetrahydrofolate interconversion"/>
    <property type="evidence" value="ECO:0007669"/>
    <property type="project" value="TreeGrafter"/>
</dbReference>
<keyword evidence="6" id="KW-0436">Ligase</keyword>
<dbReference type="EMBL" id="CP048685">
    <property type="protein sequence ID" value="QPJ60589.1"/>
    <property type="molecule type" value="Genomic_DNA"/>
</dbReference>
<dbReference type="Pfam" id="PF01812">
    <property type="entry name" value="5-FTHF_cyc-lig"/>
    <property type="match status" value="1"/>
</dbReference>
<evidence type="ECO:0000256" key="3">
    <source>
        <dbReference type="ARBA" id="ARBA00022840"/>
    </source>
</evidence>
<dbReference type="PIRSF" id="PIRSF006806">
    <property type="entry name" value="FTHF_cligase"/>
    <property type="match status" value="1"/>
</dbReference>
<proteinExistence type="inferred from homology"/>
<dbReference type="GO" id="GO:0046872">
    <property type="term" value="F:metal ion binding"/>
    <property type="evidence" value="ECO:0007669"/>
    <property type="project" value="UniProtKB-KW"/>
</dbReference>
<dbReference type="EC" id="6.3.3.2" evidence="5"/>
<keyword evidence="5" id="KW-0460">Magnesium</keyword>
<dbReference type="InterPro" id="IPR037171">
    <property type="entry name" value="NagB/RpiA_transferase-like"/>
</dbReference>
<evidence type="ECO:0000256" key="4">
    <source>
        <dbReference type="PIRSR" id="PIRSR006806-1"/>
    </source>
</evidence>
<accession>A0A7T0FYT6</accession>
<dbReference type="AlphaFoldDB" id="A0A7T0FYT6"/>
<keyword evidence="2 4" id="KW-0547">Nucleotide-binding</keyword>